<dbReference type="Proteomes" id="UP000271162">
    <property type="component" value="Unassembled WGS sequence"/>
</dbReference>
<sequence length="430" mass="48183">MRFIPLIVVALATYTSVAMAVDTRQAQVNRAIEQTKSRQMSSSVVRAPPSRASQNPPGRSESLDVDKLNQLIRVLDKTWIMPRAGSKDPVGSNFQYKKTCASIFKARHGACQQLGFGVMCFNYCFERGEKLSFRCQDASDAAYCRQSGTFETFLAKYSKDGYKAKAYIHQMISRCYATAICNTQTGILNSTLISDQVEQTQATTKMNRLRLLTRGPKTLKPKTTTPAPSVDTDYVEESHEEVTTTTKRRPSEKKKTTRTRAATTTTAPPKPVTVSKSNIWDRFTVSQNSKVSSKYIPFWKRLLSTTISPPSSTIEEVTEASIETEPEPAEEMNVVEVEEQTSATTVVEEETTTKPPAPRPKSRTEAPIEIDHATTEREKHTFRPLPMTVPPAGDPELAYQKAGQRGPGFWNRFQPNRWFESIHYVTNTGK</sequence>
<feature type="signal peptide" evidence="2">
    <location>
        <begin position="1"/>
        <end position="20"/>
    </location>
</feature>
<feature type="region of interest" description="Disordered" evidence="1">
    <location>
        <begin position="339"/>
        <end position="396"/>
    </location>
</feature>
<feature type="compositionally biased region" description="Low complexity" evidence="1">
    <location>
        <begin position="216"/>
        <end position="226"/>
    </location>
</feature>
<feature type="region of interest" description="Disordered" evidence="1">
    <location>
        <begin position="37"/>
        <end position="62"/>
    </location>
</feature>
<protein>
    <submittedName>
        <fullName evidence="3 5">Uncharacterized protein</fullName>
    </submittedName>
</protein>
<evidence type="ECO:0000256" key="1">
    <source>
        <dbReference type="SAM" id="MobiDB-lite"/>
    </source>
</evidence>
<dbReference type="AlphaFoldDB" id="A0A158R0J6"/>
<feature type="chain" id="PRO_5043135754" evidence="2">
    <location>
        <begin position="21"/>
        <end position="430"/>
    </location>
</feature>
<dbReference type="WBParaSite" id="NBR_0001196201-mRNA-1">
    <property type="protein sequence ID" value="NBR_0001196201-mRNA-1"/>
    <property type="gene ID" value="NBR_0001196201"/>
</dbReference>
<dbReference type="EMBL" id="UYSL01020641">
    <property type="protein sequence ID" value="VDL75552.1"/>
    <property type="molecule type" value="Genomic_DNA"/>
</dbReference>
<proteinExistence type="predicted"/>
<gene>
    <name evidence="3" type="ORF">NBR_LOCUS11963</name>
</gene>
<accession>A0A158R0J6</accession>
<reference evidence="3 4" key="2">
    <citation type="submission" date="2018-11" db="EMBL/GenBank/DDBJ databases">
        <authorList>
            <consortium name="Pathogen Informatics"/>
        </authorList>
    </citation>
    <scope>NUCLEOTIDE SEQUENCE [LARGE SCALE GENOMIC DNA]</scope>
</reference>
<feature type="region of interest" description="Disordered" evidence="1">
    <location>
        <begin position="216"/>
        <end position="273"/>
    </location>
</feature>
<evidence type="ECO:0000313" key="4">
    <source>
        <dbReference type="Proteomes" id="UP000271162"/>
    </source>
</evidence>
<organism evidence="5">
    <name type="scientific">Nippostrongylus brasiliensis</name>
    <name type="common">Rat hookworm</name>
    <dbReference type="NCBI Taxonomy" id="27835"/>
    <lineage>
        <taxon>Eukaryota</taxon>
        <taxon>Metazoa</taxon>
        <taxon>Ecdysozoa</taxon>
        <taxon>Nematoda</taxon>
        <taxon>Chromadorea</taxon>
        <taxon>Rhabditida</taxon>
        <taxon>Rhabditina</taxon>
        <taxon>Rhabditomorpha</taxon>
        <taxon>Strongyloidea</taxon>
        <taxon>Heligmosomidae</taxon>
        <taxon>Nippostrongylus</taxon>
    </lineage>
</organism>
<reference evidence="5" key="1">
    <citation type="submission" date="2016-04" db="UniProtKB">
        <authorList>
            <consortium name="WormBaseParasite"/>
        </authorList>
    </citation>
    <scope>IDENTIFICATION</scope>
</reference>
<feature type="compositionally biased region" description="Basic residues" evidence="1">
    <location>
        <begin position="246"/>
        <end position="258"/>
    </location>
</feature>
<dbReference type="STRING" id="27835.A0A158R0J6"/>
<evidence type="ECO:0000313" key="3">
    <source>
        <dbReference type="EMBL" id="VDL75552.1"/>
    </source>
</evidence>
<feature type="compositionally biased region" description="Basic and acidic residues" evidence="1">
    <location>
        <begin position="362"/>
        <end position="381"/>
    </location>
</feature>
<keyword evidence="2" id="KW-0732">Signal</keyword>
<evidence type="ECO:0000313" key="5">
    <source>
        <dbReference type="WBParaSite" id="NBR_0001196201-mRNA-1"/>
    </source>
</evidence>
<name>A0A158R0J6_NIPBR</name>
<keyword evidence="4" id="KW-1185">Reference proteome</keyword>
<dbReference type="OMA" id="KAYIHQM"/>
<evidence type="ECO:0000256" key="2">
    <source>
        <dbReference type="SAM" id="SignalP"/>
    </source>
</evidence>